<organism evidence="1 2">
    <name type="scientific">Lacihabitans lacunae</name>
    <dbReference type="NCBI Taxonomy" id="1028214"/>
    <lineage>
        <taxon>Bacteria</taxon>
        <taxon>Pseudomonadati</taxon>
        <taxon>Bacteroidota</taxon>
        <taxon>Cytophagia</taxon>
        <taxon>Cytophagales</taxon>
        <taxon>Leadbetterellaceae</taxon>
        <taxon>Lacihabitans</taxon>
    </lineage>
</organism>
<evidence type="ECO:0000313" key="1">
    <source>
        <dbReference type="EMBL" id="MFC3812830.1"/>
    </source>
</evidence>
<comment type="caution">
    <text evidence="1">The sequence shown here is derived from an EMBL/GenBank/DDBJ whole genome shotgun (WGS) entry which is preliminary data.</text>
</comment>
<reference evidence="2" key="1">
    <citation type="journal article" date="2019" name="Int. J. Syst. Evol. Microbiol.">
        <title>The Global Catalogue of Microorganisms (GCM) 10K type strain sequencing project: providing services to taxonomists for standard genome sequencing and annotation.</title>
        <authorList>
            <consortium name="The Broad Institute Genomics Platform"/>
            <consortium name="The Broad Institute Genome Sequencing Center for Infectious Disease"/>
            <person name="Wu L."/>
            <person name="Ma J."/>
        </authorList>
    </citation>
    <scope>NUCLEOTIDE SEQUENCE [LARGE SCALE GENOMIC DNA]</scope>
    <source>
        <strain evidence="2">CECT 7956</strain>
    </source>
</reference>
<dbReference type="RefSeq" id="WP_379839735.1">
    <property type="nucleotide sequence ID" value="NZ_JBHRYQ010000001.1"/>
</dbReference>
<proteinExistence type="predicted"/>
<name>A0ABV7Z2V4_9BACT</name>
<accession>A0ABV7Z2V4</accession>
<sequence length="186" mass="21994">MKKIIILILISALVIVYSYHRVKKNVFTFDLEVCKKEKLLINRLKENVQSITLKLETENDSILKNKLFENILFVNNYQDNIKDFQLCDKIYEIDSIIISAIGDNINSKKYLFVYNCKNEISNYNKSLNDFYNYSVWIRNRLIRKGEIKEKEYFEYSALNLIGLKPSKKRESLNAELDSLMLNGLKK</sequence>
<keyword evidence="2" id="KW-1185">Reference proteome</keyword>
<evidence type="ECO:0000313" key="2">
    <source>
        <dbReference type="Proteomes" id="UP001595616"/>
    </source>
</evidence>
<dbReference type="EMBL" id="JBHRYQ010000001">
    <property type="protein sequence ID" value="MFC3812830.1"/>
    <property type="molecule type" value="Genomic_DNA"/>
</dbReference>
<gene>
    <name evidence="1" type="ORF">ACFOOI_19355</name>
</gene>
<protein>
    <recommendedName>
        <fullName evidence="3">Lipoprotein</fullName>
    </recommendedName>
</protein>
<evidence type="ECO:0008006" key="3">
    <source>
        <dbReference type="Google" id="ProtNLM"/>
    </source>
</evidence>
<dbReference type="Proteomes" id="UP001595616">
    <property type="component" value="Unassembled WGS sequence"/>
</dbReference>